<keyword evidence="4" id="KW-1185">Reference proteome</keyword>
<gene>
    <name evidence="3" type="ORF">Vbra_6828</name>
</gene>
<dbReference type="GO" id="GO:0010265">
    <property type="term" value="P:SCF complex assembly"/>
    <property type="evidence" value="ECO:0007669"/>
    <property type="project" value="InterPro"/>
</dbReference>
<dbReference type="Gene3D" id="1.25.10.10">
    <property type="entry name" value="Leucine-rich Repeat Variant"/>
    <property type="match status" value="1"/>
</dbReference>
<dbReference type="EMBL" id="CDMY01000069">
    <property type="protein sequence ID" value="CEL92370.1"/>
    <property type="molecule type" value="Genomic_DNA"/>
</dbReference>
<keyword evidence="1" id="KW-0677">Repeat</keyword>
<organism evidence="3 4">
    <name type="scientific">Vitrella brassicaformis (strain CCMP3155)</name>
    <dbReference type="NCBI Taxonomy" id="1169540"/>
    <lineage>
        <taxon>Eukaryota</taxon>
        <taxon>Sar</taxon>
        <taxon>Alveolata</taxon>
        <taxon>Colpodellida</taxon>
        <taxon>Vitrellaceae</taxon>
        <taxon>Vitrella</taxon>
    </lineage>
</organism>
<dbReference type="Proteomes" id="UP000041254">
    <property type="component" value="Unassembled WGS sequence"/>
</dbReference>
<reference evidence="3 4" key="1">
    <citation type="submission" date="2014-11" db="EMBL/GenBank/DDBJ databases">
        <authorList>
            <person name="Zhu J."/>
            <person name="Qi W."/>
            <person name="Song R."/>
        </authorList>
    </citation>
    <scope>NUCLEOTIDE SEQUENCE [LARGE SCALE GENOMIC DNA]</scope>
</reference>
<dbReference type="InParanoid" id="A0A0G4E8Y9"/>
<dbReference type="VEuPathDB" id="CryptoDB:Vbra_6828"/>
<accession>A0A0G4E8Y9</accession>
<evidence type="ECO:0000313" key="3">
    <source>
        <dbReference type="EMBL" id="CEL92370.1"/>
    </source>
</evidence>
<dbReference type="InterPro" id="IPR039852">
    <property type="entry name" value="CAND1/CAND2"/>
</dbReference>
<evidence type="ECO:0000313" key="4">
    <source>
        <dbReference type="Proteomes" id="UP000041254"/>
    </source>
</evidence>
<dbReference type="AlphaFoldDB" id="A0A0G4E8Y9"/>
<proteinExistence type="predicted"/>
<name>A0A0G4E8Y9_VITBC</name>
<sequence length="140" mass="15600">MSEQQLHGLIGVLVQRVRSANCTKLDKQVYIQCVATVCRHVGPRIGSHLTDIGPLFLSDEDTAMDGGDKEAVHEMLESCLTAIESLVIKCTQQMRPYLHKLLHKSLALALYDPHAYWPDEDDDSSWRVRSAALQVVSALT</sequence>
<dbReference type="PANTHER" id="PTHR12696">
    <property type="entry name" value="TIP120"/>
    <property type="match status" value="1"/>
</dbReference>
<evidence type="ECO:0000256" key="1">
    <source>
        <dbReference type="ARBA" id="ARBA00022737"/>
    </source>
</evidence>
<protein>
    <submittedName>
        <fullName evidence="3">Uncharacterized protein</fullName>
    </submittedName>
</protein>
<dbReference type="STRING" id="1169540.A0A0G4E8Y9"/>
<dbReference type="InterPro" id="IPR016024">
    <property type="entry name" value="ARM-type_fold"/>
</dbReference>
<dbReference type="SUPFAM" id="SSF48371">
    <property type="entry name" value="ARM repeat"/>
    <property type="match status" value="1"/>
</dbReference>
<dbReference type="InterPro" id="IPR011989">
    <property type="entry name" value="ARM-like"/>
</dbReference>
<keyword evidence="2" id="KW-0833">Ubl conjugation pathway</keyword>
<evidence type="ECO:0000256" key="2">
    <source>
        <dbReference type="ARBA" id="ARBA00022786"/>
    </source>
</evidence>
<dbReference type="PhylomeDB" id="A0A0G4E8Y9"/>
<dbReference type="OrthoDB" id="413498at2759"/>